<gene>
    <name evidence="6" type="ORF">K402DRAFT_425275</name>
</gene>
<dbReference type="Proteomes" id="UP000800041">
    <property type="component" value="Unassembled WGS sequence"/>
</dbReference>
<feature type="region of interest" description="Disordered" evidence="3">
    <location>
        <begin position="1"/>
        <end position="173"/>
    </location>
</feature>
<dbReference type="OrthoDB" id="5783963at2759"/>
<evidence type="ECO:0000256" key="1">
    <source>
        <dbReference type="ARBA" id="ARBA00008966"/>
    </source>
</evidence>
<protein>
    <recommendedName>
        <fullName evidence="2">Protein BFR2</fullName>
    </recommendedName>
</protein>
<organism evidence="6 7">
    <name type="scientific">Aulographum hederae CBS 113979</name>
    <dbReference type="NCBI Taxonomy" id="1176131"/>
    <lineage>
        <taxon>Eukaryota</taxon>
        <taxon>Fungi</taxon>
        <taxon>Dikarya</taxon>
        <taxon>Ascomycota</taxon>
        <taxon>Pezizomycotina</taxon>
        <taxon>Dothideomycetes</taxon>
        <taxon>Pleosporomycetidae</taxon>
        <taxon>Aulographales</taxon>
        <taxon>Aulographaceae</taxon>
    </lineage>
</organism>
<dbReference type="PANTHER" id="PTHR15565:SF0">
    <property type="entry name" value="PROTEIN AATF"/>
    <property type="match status" value="1"/>
</dbReference>
<feature type="compositionally biased region" description="Acidic residues" evidence="3">
    <location>
        <begin position="148"/>
        <end position="162"/>
    </location>
</feature>
<dbReference type="InterPro" id="IPR039223">
    <property type="entry name" value="AATF/Bfr2"/>
</dbReference>
<dbReference type="GO" id="GO:0005730">
    <property type="term" value="C:nucleolus"/>
    <property type="evidence" value="ECO:0007669"/>
    <property type="project" value="TreeGrafter"/>
</dbReference>
<feature type="compositionally biased region" description="Acidic residues" evidence="3">
    <location>
        <begin position="86"/>
        <end position="96"/>
    </location>
</feature>
<feature type="domain" description="Apoptosis-antagonizing transcription factor C-terminal" evidence="4">
    <location>
        <begin position="393"/>
        <end position="475"/>
    </location>
</feature>
<name>A0A6G1GKN3_9PEZI</name>
<dbReference type="Pfam" id="PF13339">
    <property type="entry name" value="AATF-Che1"/>
    <property type="match status" value="1"/>
</dbReference>
<sequence>MPSNRTTKSLAESIAELENSAPKSFDPEDILGANGTEDSVSESDSGKEHNGREHYETVGKSKLRKRDVVPLGPRYEGSHISRIGAEDDEDDEDDDPFATSGFNSEESDEGPQRYKNGAPDDDSEDDVEGLGSGLSTDDEGDIEQHEENADDTDAGKDDEEEMPREPNGIDRGQLRKMMAEEQKSVAATISQAAKADASKGEAVKSQRKTFGSLLNGRISLQKALVSTNTYYTLNLGEDDFKQETIGSLQAAETAALSLWNNINSLRSSLSSARTGEKRKRSNFSTHTSPKQLWAEMQAHESTSKQYRASTLEKWSSKSRPIATVGPQRKLNQTAQQTITDVLAGQLADSSRLIARTRIPRSCAPVQAQQAASMTKNGTAPVNTKGIFDDADFYSLLLSDLLATAGHDTSAAADFAPQEQWKAARDARTKRRVDTKASKGRKVRYTVHEKLLNFMAPEDRNAWRDQQVDELFGGLFGRKGGLGEVENEESEGEGEMVGMEGVEGIRLFGR</sequence>
<dbReference type="EMBL" id="ML977197">
    <property type="protein sequence ID" value="KAF1981523.1"/>
    <property type="molecule type" value="Genomic_DNA"/>
</dbReference>
<dbReference type="InterPro" id="IPR025160">
    <property type="entry name" value="AATF"/>
</dbReference>
<evidence type="ECO:0000256" key="2">
    <source>
        <dbReference type="ARBA" id="ARBA00013850"/>
    </source>
</evidence>
<dbReference type="PANTHER" id="PTHR15565">
    <property type="entry name" value="AATF PROTEIN APOPTOSIS ANTAGONIZING TRANSCRIPTION FACTOR"/>
    <property type="match status" value="1"/>
</dbReference>
<accession>A0A6G1GKN3</accession>
<evidence type="ECO:0000259" key="5">
    <source>
        <dbReference type="Pfam" id="PF13339"/>
    </source>
</evidence>
<evidence type="ECO:0000259" key="4">
    <source>
        <dbReference type="Pfam" id="PF08164"/>
    </source>
</evidence>
<dbReference type="GO" id="GO:0000462">
    <property type="term" value="P:maturation of SSU-rRNA from tricistronic rRNA transcript (SSU-rRNA, 5.8S rRNA, LSU-rRNA)"/>
    <property type="evidence" value="ECO:0007669"/>
    <property type="project" value="TreeGrafter"/>
</dbReference>
<evidence type="ECO:0000313" key="7">
    <source>
        <dbReference type="Proteomes" id="UP000800041"/>
    </source>
</evidence>
<feature type="compositionally biased region" description="Polar residues" evidence="3">
    <location>
        <begin position="1"/>
        <end position="10"/>
    </location>
</feature>
<feature type="compositionally biased region" description="Acidic residues" evidence="3">
    <location>
        <begin position="119"/>
        <end position="128"/>
    </location>
</feature>
<keyword evidence="7" id="KW-1185">Reference proteome</keyword>
<dbReference type="AlphaFoldDB" id="A0A6G1GKN3"/>
<feature type="domain" description="AATF leucine zipper-containing" evidence="5">
    <location>
        <begin position="196"/>
        <end position="317"/>
    </location>
</feature>
<evidence type="ECO:0000256" key="3">
    <source>
        <dbReference type="SAM" id="MobiDB-lite"/>
    </source>
</evidence>
<comment type="similarity">
    <text evidence="1">Belongs to the AATF family.</text>
</comment>
<dbReference type="Pfam" id="PF08164">
    <property type="entry name" value="TRAUB"/>
    <property type="match status" value="1"/>
</dbReference>
<feature type="compositionally biased region" description="Basic and acidic residues" evidence="3">
    <location>
        <begin position="44"/>
        <end position="59"/>
    </location>
</feature>
<dbReference type="InterPro" id="IPR012617">
    <property type="entry name" value="AATF_C"/>
</dbReference>
<reference evidence="6" key="1">
    <citation type="journal article" date="2020" name="Stud. Mycol.">
        <title>101 Dothideomycetes genomes: a test case for predicting lifestyles and emergence of pathogens.</title>
        <authorList>
            <person name="Haridas S."/>
            <person name="Albert R."/>
            <person name="Binder M."/>
            <person name="Bloem J."/>
            <person name="Labutti K."/>
            <person name="Salamov A."/>
            <person name="Andreopoulos B."/>
            <person name="Baker S."/>
            <person name="Barry K."/>
            <person name="Bills G."/>
            <person name="Bluhm B."/>
            <person name="Cannon C."/>
            <person name="Castanera R."/>
            <person name="Culley D."/>
            <person name="Daum C."/>
            <person name="Ezra D."/>
            <person name="Gonzalez J."/>
            <person name="Henrissat B."/>
            <person name="Kuo A."/>
            <person name="Liang C."/>
            <person name="Lipzen A."/>
            <person name="Lutzoni F."/>
            <person name="Magnuson J."/>
            <person name="Mondo S."/>
            <person name="Nolan M."/>
            <person name="Ohm R."/>
            <person name="Pangilinan J."/>
            <person name="Park H.-J."/>
            <person name="Ramirez L."/>
            <person name="Alfaro M."/>
            <person name="Sun H."/>
            <person name="Tritt A."/>
            <person name="Yoshinaga Y."/>
            <person name="Zwiers L.-H."/>
            <person name="Turgeon B."/>
            <person name="Goodwin S."/>
            <person name="Spatafora J."/>
            <person name="Crous P."/>
            <person name="Grigoriev I."/>
        </authorList>
    </citation>
    <scope>NUCLEOTIDE SEQUENCE</scope>
    <source>
        <strain evidence="6">CBS 113979</strain>
    </source>
</reference>
<evidence type="ECO:0000313" key="6">
    <source>
        <dbReference type="EMBL" id="KAF1981523.1"/>
    </source>
</evidence>
<proteinExistence type="inferred from homology"/>